<gene>
    <name evidence="2" type="ORF">HPBE_LOCUS12668</name>
</gene>
<feature type="compositionally biased region" description="Acidic residues" evidence="1">
    <location>
        <begin position="135"/>
        <end position="144"/>
    </location>
</feature>
<protein>
    <submittedName>
        <fullName evidence="2 4">Uncharacterized protein</fullName>
    </submittedName>
</protein>
<feature type="compositionally biased region" description="Basic and acidic residues" evidence="1">
    <location>
        <begin position="115"/>
        <end position="125"/>
    </location>
</feature>
<evidence type="ECO:0000313" key="4">
    <source>
        <dbReference type="WBParaSite" id="HPBE_0001266701-mRNA-1"/>
    </source>
</evidence>
<organism evidence="3 4">
    <name type="scientific">Heligmosomoides polygyrus</name>
    <name type="common">Parasitic roundworm</name>
    <dbReference type="NCBI Taxonomy" id="6339"/>
    <lineage>
        <taxon>Eukaryota</taxon>
        <taxon>Metazoa</taxon>
        <taxon>Ecdysozoa</taxon>
        <taxon>Nematoda</taxon>
        <taxon>Chromadorea</taxon>
        <taxon>Rhabditida</taxon>
        <taxon>Rhabditina</taxon>
        <taxon>Rhabditomorpha</taxon>
        <taxon>Strongyloidea</taxon>
        <taxon>Heligmosomidae</taxon>
        <taxon>Heligmosomoides</taxon>
    </lineage>
</organism>
<dbReference type="EMBL" id="UZAH01027589">
    <property type="protein sequence ID" value="VDO93115.1"/>
    <property type="molecule type" value="Genomic_DNA"/>
</dbReference>
<evidence type="ECO:0000313" key="2">
    <source>
        <dbReference type="EMBL" id="VDO93115.1"/>
    </source>
</evidence>
<evidence type="ECO:0000256" key="1">
    <source>
        <dbReference type="SAM" id="MobiDB-lite"/>
    </source>
</evidence>
<reference evidence="2 3" key="1">
    <citation type="submission" date="2018-11" db="EMBL/GenBank/DDBJ databases">
        <authorList>
            <consortium name="Pathogen Informatics"/>
        </authorList>
    </citation>
    <scope>NUCLEOTIDE SEQUENCE [LARGE SCALE GENOMIC DNA]</scope>
</reference>
<keyword evidence="3" id="KW-1185">Reference proteome</keyword>
<dbReference type="WBParaSite" id="HPBE_0001266701-mRNA-1">
    <property type="protein sequence ID" value="HPBE_0001266701-mRNA-1"/>
    <property type="gene ID" value="HPBE_0001266701"/>
</dbReference>
<reference evidence="4" key="2">
    <citation type="submission" date="2019-09" db="UniProtKB">
        <authorList>
            <consortium name="WormBaseParasite"/>
        </authorList>
    </citation>
    <scope>IDENTIFICATION</scope>
</reference>
<evidence type="ECO:0000313" key="3">
    <source>
        <dbReference type="Proteomes" id="UP000050761"/>
    </source>
</evidence>
<sequence length="153" mass="17326">MTKNDHRGERYGQVISIEDALFSFEIAPPFFAHMKRDGVHVETRIAFAMALAKFYETLPKLSPFFSLTTANQLLVTEERVQELGEGDGRQSRVISDEEYAAVSVEDFDEGPEVNVHNKEPMDRDPNPQAGCRSESDDEEMESEQLEVGTELVR</sequence>
<proteinExistence type="predicted"/>
<accession>A0A183FW84</accession>
<dbReference type="Proteomes" id="UP000050761">
    <property type="component" value="Unassembled WGS sequence"/>
</dbReference>
<accession>A0A3P8D9Z6</accession>
<feature type="region of interest" description="Disordered" evidence="1">
    <location>
        <begin position="105"/>
        <end position="153"/>
    </location>
</feature>
<dbReference type="OrthoDB" id="10654290at2759"/>
<dbReference type="AlphaFoldDB" id="A0A183FW84"/>
<name>A0A183FW84_HELPZ</name>